<feature type="compositionally biased region" description="Basic and acidic residues" evidence="2">
    <location>
        <begin position="597"/>
        <end position="616"/>
    </location>
</feature>
<feature type="compositionally biased region" description="Polar residues" evidence="2">
    <location>
        <begin position="464"/>
        <end position="473"/>
    </location>
</feature>
<feature type="region of interest" description="Disordered" evidence="2">
    <location>
        <begin position="357"/>
        <end position="776"/>
    </location>
</feature>
<feature type="compositionally biased region" description="Basic and acidic residues" evidence="2">
    <location>
        <begin position="658"/>
        <end position="677"/>
    </location>
</feature>
<accession>A0A9P4HTY0</accession>
<feature type="coiled-coil region" evidence="1">
    <location>
        <begin position="1015"/>
        <end position="1044"/>
    </location>
</feature>
<feature type="compositionally biased region" description="Basic and acidic residues" evidence="2">
    <location>
        <begin position="686"/>
        <end position="698"/>
    </location>
</feature>
<feature type="region of interest" description="Disordered" evidence="2">
    <location>
        <begin position="235"/>
        <end position="328"/>
    </location>
</feature>
<dbReference type="OrthoDB" id="3940884at2759"/>
<sequence>MERRGRTADGGRNHHRTFERIRSQPARPDEYPDGQFQSEERHTNLRHRDRAQTTESEESVVDQPRARRAVRPLPHREERDPEQQQQTAPALRTRSQQQKPKILRFGRNTYHHQHPDSSEVVDETSNYHHTLRAPKELIRSRTQHQASSRSRSNAPRPRDGYSIADTPAPSFKHRARQRYHSQEMPAVDDAVMSGGYEDGNNLASAPRASEDHTEPPVRHQLVANSCETLDLISSADEMEPDPRPSRVAQQSAMADLPPIGGRKCSYRSKQSHPSWLHPVYQNPCMGDERKRSDRSSNQSSSGRVHGPYQNPSVGQEQQRVEGTKGRRKLKGQLFADNSFCTSYDSVKQKLGETTEFKNASTATQQTARAATNPRDGILKTSTDSLAHADTDNSSHSPKRKRTPDSDDLFLDQGKFSHKKRRQVKIGPFAQDDGSSDDAPDTVPKGLEHRYSVPNPPVRTGKGSAAQQTDSQIQAAEPPTDDYRNHSWSAAGPMPSQPRPRNLDMDERREQKNANREWTESSFSDSEVTPEAENNRGATRKVGAYLEVEEAPKKAPKPRGRPKKATANEDASGGATGTKTASTLEDQPKPKRKYTKRKPAEAKSVEAEPVETKEAEAPPRTGTLSNILKGMGQLTGAPPTATQREATPARDLSPASRRKQLEDDLAEVKKHEEAEKALKAQQEAEAEAAKKARNAERAAKAKATRAKKAQEAKEAEEARAAETRRKVKEAEEALEALDAEARGSQMPEASMDLDDADEVPPAEGGPQTIDHPGAAHALPPIIPQLDLAELGVPSPGLYPNLALSPIGSPIAELDSPQGTIQEPEHEPEAENGEGNADAHEDANEQENVANGEGSNEQQGEARRKPGRPRKNAVPPAGLASNAAQRFQRPPPPAPPHGNDHAQYSVPIPIPKTAHNVIDEDDRILVVLADMGCTWHEVNMLWRCKTGKILSDDTIPGRYRRAKKHFNIPDTAPRTGETSTGAQAAQGPNQVVMQDVLDISDGPAANRPTAWGKGLNADAMERLINSNAERAEREEAEELKQKQAENEWRAKQGQWMAQQVVPPVGPNDCWYGYEVMRKEWTSQQDESEVQAIVVGPIYTELLKANHAAGQEILQSRGLPGFCTRTISSHMTHVDGMIDHHVTSNEGHVKVFVKRELRNTGQAQAPRVSKSGWLPNRVWSVIECDGTGQAVAQSGKHAEQAAPGLEKGTRPQQEDDTDTIMSDTDSESSDADTSFGGENSELLIAAPRTSGQQKSAPQQPAAGPTLATNTRFDIINSYTVLDMANRAAVRRCLELETNPASMKINDVQHRANLQRELNGEADRLEGLGQCFDRVIPGAGVRVWVKEGQLNGPRNI</sequence>
<organism evidence="3 4">
    <name type="scientific">Saccharata proteae CBS 121410</name>
    <dbReference type="NCBI Taxonomy" id="1314787"/>
    <lineage>
        <taxon>Eukaryota</taxon>
        <taxon>Fungi</taxon>
        <taxon>Dikarya</taxon>
        <taxon>Ascomycota</taxon>
        <taxon>Pezizomycotina</taxon>
        <taxon>Dothideomycetes</taxon>
        <taxon>Dothideomycetes incertae sedis</taxon>
        <taxon>Botryosphaeriales</taxon>
        <taxon>Saccharataceae</taxon>
        <taxon>Saccharata</taxon>
    </lineage>
</organism>
<protein>
    <submittedName>
        <fullName evidence="3">Uncharacterized protein</fullName>
    </submittedName>
</protein>
<name>A0A9P4HTY0_9PEZI</name>
<comment type="caution">
    <text evidence="3">The sequence shown here is derived from an EMBL/GenBank/DDBJ whole genome shotgun (WGS) entry which is preliminary data.</text>
</comment>
<proteinExistence type="predicted"/>
<keyword evidence="4" id="KW-1185">Reference proteome</keyword>
<reference evidence="3" key="1">
    <citation type="journal article" date="2020" name="Stud. Mycol.">
        <title>101 Dothideomycetes genomes: a test case for predicting lifestyles and emergence of pathogens.</title>
        <authorList>
            <person name="Haridas S."/>
            <person name="Albert R."/>
            <person name="Binder M."/>
            <person name="Bloem J."/>
            <person name="Labutti K."/>
            <person name="Salamov A."/>
            <person name="Andreopoulos B."/>
            <person name="Baker S."/>
            <person name="Barry K."/>
            <person name="Bills G."/>
            <person name="Bluhm B."/>
            <person name="Cannon C."/>
            <person name="Castanera R."/>
            <person name="Culley D."/>
            <person name="Daum C."/>
            <person name="Ezra D."/>
            <person name="Gonzalez J."/>
            <person name="Henrissat B."/>
            <person name="Kuo A."/>
            <person name="Liang C."/>
            <person name="Lipzen A."/>
            <person name="Lutzoni F."/>
            <person name="Magnuson J."/>
            <person name="Mondo S."/>
            <person name="Nolan M."/>
            <person name="Ohm R."/>
            <person name="Pangilinan J."/>
            <person name="Park H.-J."/>
            <person name="Ramirez L."/>
            <person name="Alfaro M."/>
            <person name="Sun H."/>
            <person name="Tritt A."/>
            <person name="Yoshinaga Y."/>
            <person name="Zwiers L.-H."/>
            <person name="Turgeon B."/>
            <person name="Goodwin S."/>
            <person name="Spatafora J."/>
            <person name="Crous P."/>
            <person name="Grigoriev I."/>
        </authorList>
    </citation>
    <scope>NUCLEOTIDE SEQUENCE</scope>
    <source>
        <strain evidence="3">CBS 121410</strain>
    </source>
</reference>
<dbReference type="EMBL" id="ML978724">
    <property type="protein sequence ID" value="KAF2086472.1"/>
    <property type="molecule type" value="Genomic_DNA"/>
</dbReference>
<gene>
    <name evidence="3" type="ORF">K490DRAFT_66664</name>
</gene>
<keyword evidence="1" id="KW-0175">Coiled coil</keyword>
<feature type="region of interest" description="Disordered" evidence="2">
    <location>
        <begin position="197"/>
        <end position="216"/>
    </location>
</feature>
<feature type="compositionally biased region" description="Basic and acidic residues" evidence="2">
    <location>
        <begin position="1"/>
        <end position="30"/>
    </location>
</feature>
<dbReference type="Proteomes" id="UP000799776">
    <property type="component" value="Unassembled WGS sequence"/>
</dbReference>
<feature type="compositionally biased region" description="Basic and acidic residues" evidence="2">
    <location>
        <begin position="500"/>
        <end position="518"/>
    </location>
</feature>
<feature type="compositionally biased region" description="Acidic residues" evidence="2">
    <location>
        <begin position="750"/>
        <end position="759"/>
    </location>
</feature>
<feature type="region of interest" description="Disordered" evidence="2">
    <location>
        <begin position="1187"/>
        <end position="1234"/>
    </location>
</feature>
<feature type="compositionally biased region" description="Polar residues" evidence="2">
    <location>
        <begin position="844"/>
        <end position="857"/>
    </location>
</feature>
<feature type="compositionally biased region" description="Low complexity" evidence="2">
    <location>
        <begin position="570"/>
        <end position="582"/>
    </location>
</feature>
<feature type="region of interest" description="Disordered" evidence="2">
    <location>
        <begin position="1"/>
        <end position="184"/>
    </location>
</feature>
<feature type="compositionally biased region" description="Basic residues" evidence="2">
    <location>
        <begin position="101"/>
        <end position="112"/>
    </location>
</feature>
<feature type="compositionally biased region" description="Polar residues" evidence="2">
    <location>
        <begin position="83"/>
        <end position="99"/>
    </location>
</feature>
<evidence type="ECO:0000313" key="3">
    <source>
        <dbReference type="EMBL" id="KAF2086472.1"/>
    </source>
</evidence>
<evidence type="ECO:0000256" key="1">
    <source>
        <dbReference type="SAM" id="Coils"/>
    </source>
</evidence>
<feature type="compositionally biased region" description="Basic residues" evidence="2">
    <location>
        <begin position="553"/>
        <end position="563"/>
    </location>
</feature>
<feature type="compositionally biased region" description="Low complexity" evidence="2">
    <location>
        <begin position="146"/>
        <end position="155"/>
    </location>
</feature>
<feature type="compositionally biased region" description="Low complexity" evidence="2">
    <location>
        <begin position="361"/>
        <end position="371"/>
    </location>
</feature>
<feature type="region of interest" description="Disordered" evidence="2">
    <location>
        <begin position="807"/>
        <end position="905"/>
    </location>
</feature>
<evidence type="ECO:0000256" key="2">
    <source>
        <dbReference type="SAM" id="MobiDB-lite"/>
    </source>
</evidence>
<evidence type="ECO:0000313" key="4">
    <source>
        <dbReference type="Proteomes" id="UP000799776"/>
    </source>
</evidence>
<feature type="compositionally biased region" description="Acidic residues" evidence="2">
    <location>
        <begin position="1211"/>
        <end position="1227"/>
    </location>
</feature>
<feature type="compositionally biased region" description="Basic and acidic residues" evidence="2">
    <location>
        <begin position="707"/>
        <end position="730"/>
    </location>
</feature>